<proteinExistence type="predicted"/>
<evidence type="ECO:0000313" key="3">
    <source>
        <dbReference type="Proteomes" id="UP000819052"/>
    </source>
</evidence>
<sequence length="217" mass="23109">MTTFSDFKYLCGVLACAAALTGCETTKPVVAKGPPPLAELLNQGTQASAAGRKEEAIGYWKQATAAYTGDKAPWVKIAQSRYDSGQHGEAIVAAQEVLLRDPNDKTASAIIAAAGLRSVNNALGNLNRQSALVGQVRADSQEQIKLLRDNMGDTAPVAPIRRSQPEKSAVKAVKDNNPLTSLKDTPKAENDKPAIKLREPESKSPFEALNNLRDSGK</sequence>
<feature type="compositionally biased region" description="Basic and acidic residues" evidence="1">
    <location>
        <begin position="163"/>
        <end position="174"/>
    </location>
</feature>
<protein>
    <recommendedName>
        <fullName evidence="4">Tetratricopeptide repeat protein</fullName>
    </recommendedName>
</protein>
<dbReference type="SUPFAM" id="SSF48452">
    <property type="entry name" value="TPR-like"/>
    <property type="match status" value="1"/>
</dbReference>
<evidence type="ECO:0000313" key="2">
    <source>
        <dbReference type="EMBL" id="NHZ43721.1"/>
    </source>
</evidence>
<organism evidence="2 3">
    <name type="scientific">Massilia aquatica</name>
    <dbReference type="NCBI Taxonomy" id="2609000"/>
    <lineage>
        <taxon>Bacteria</taxon>
        <taxon>Pseudomonadati</taxon>
        <taxon>Pseudomonadota</taxon>
        <taxon>Betaproteobacteria</taxon>
        <taxon>Burkholderiales</taxon>
        <taxon>Oxalobacteraceae</taxon>
        <taxon>Telluria group</taxon>
        <taxon>Massilia</taxon>
    </lineage>
</organism>
<feature type="compositionally biased region" description="Basic and acidic residues" evidence="1">
    <location>
        <begin position="184"/>
        <end position="204"/>
    </location>
</feature>
<comment type="caution">
    <text evidence="2">The sequence shown here is derived from an EMBL/GenBank/DDBJ whole genome shotgun (WGS) entry which is preliminary data.</text>
</comment>
<evidence type="ECO:0008006" key="4">
    <source>
        <dbReference type="Google" id="ProtNLM"/>
    </source>
</evidence>
<name>A0ABX0M960_9BURK</name>
<dbReference type="EMBL" id="VVIW01000022">
    <property type="protein sequence ID" value="NHZ43721.1"/>
    <property type="molecule type" value="Genomic_DNA"/>
</dbReference>
<evidence type="ECO:0000256" key="1">
    <source>
        <dbReference type="SAM" id="MobiDB-lite"/>
    </source>
</evidence>
<dbReference type="InterPro" id="IPR011990">
    <property type="entry name" value="TPR-like_helical_dom_sf"/>
</dbReference>
<dbReference type="Gene3D" id="1.25.40.10">
    <property type="entry name" value="Tetratricopeptide repeat domain"/>
    <property type="match status" value="1"/>
</dbReference>
<reference evidence="2 3" key="1">
    <citation type="submission" date="2019-09" db="EMBL/GenBank/DDBJ databases">
        <title>Taxonomy of Antarctic Massilia spp.: description of Massilia rubra sp. nov., Massilia aquatica sp. nov., Massilia mucilaginosa sp. nov., Massilia frigida sp. nov. isolated from streams, lakes and regoliths.</title>
        <authorList>
            <person name="Holochova P."/>
            <person name="Sedlacek I."/>
            <person name="Kralova S."/>
            <person name="Maslanova I."/>
            <person name="Busse H.-J."/>
            <person name="Stankova E."/>
            <person name="Vrbovska V."/>
            <person name="Kovarovic V."/>
            <person name="Bartak M."/>
            <person name="Svec P."/>
            <person name="Pantucek R."/>
        </authorList>
    </citation>
    <scope>NUCLEOTIDE SEQUENCE [LARGE SCALE GENOMIC DNA]</scope>
    <source>
        <strain evidence="2 3">CCM 8693</strain>
    </source>
</reference>
<gene>
    <name evidence="2" type="ORF">F1609_26665</name>
</gene>
<dbReference type="Proteomes" id="UP000819052">
    <property type="component" value="Unassembled WGS sequence"/>
</dbReference>
<keyword evidence="3" id="KW-1185">Reference proteome</keyword>
<accession>A0ABX0M960</accession>
<dbReference type="RefSeq" id="WP_167079736.1">
    <property type="nucleotide sequence ID" value="NZ_VVIW01000022.1"/>
</dbReference>
<feature type="region of interest" description="Disordered" evidence="1">
    <location>
        <begin position="151"/>
        <end position="217"/>
    </location>
</feature>